<feature type="chain" id="PRO_5046077389" evidence="1">
    <location>
        <begin position="22"/>
        <end position="759"/>
    </location>
</feature>
<dbReference type="RefSeq" id="WP_305005137.1">
    <property type="nucleotide sequence ID" value="NZ_JAUQSY010000002.1"/>
</dbReference>
<evidence type="ECO:0000313" key="2">
    <source>
        <dbReference type="EMBL" id="MDO7873824.1"/>
    </source>
</evidence>
<evidence type="ECO:0000313" key="3">
    <source>
        <dbReference type="Proteomes" id="UP001176429"/>
    </source>
</evidence>
<organism evidence="2 3">
    <name type="scientific">Hymenobacter aranciens</name>
    <dbReference type="NCBI Taxonomy" id="3063996"/>
    <lineage>
        <taxon>Bacteria</taxon>
        <taxon>Pseudomonadati</taxon>
        <taxon>Bacteroidota</taxon>
        <taxon>Cytophagia</taxon>
        <taxon>Cytophagales</taxon>
        <taxon>Hymenobacteraceae</taxon>
        <taxon>Hymenobacter</taxon>
    </lineage>
</organism>
<sequence length="759" mass="74539">MKHRLLLPALLAGLLPAMARAQSVGVGTATPDAAAALDITATGKGLLIPRMDSATRVAIAAPPAGLLVYQTSPRAGFYYHTGAVWVFIPDKARAGDNLGNHTATQALNLQGQALTGTGASVGTAVGVGVRADGGLNLGQNTAGNSIYLGYRAGAGSTNSSSNVYLGVNSGAASGGGSGNTFMGNSSGQFLTSGNDNVFSGYRSGQGTTTGSNNAFVGQRSGVSNVGGGGNVFVGSSAGDQNTSGNNNVFVGISAGQANVTGGSNVAVGQNAGPNVDGLTNTVALGTAARPTQSNTIVLGTSQRVGIGTTTPAQRLDVNGAAVVRGTLRVDANGTNDGTGNSATGLFFGASGGSSEFIASKRTSGGNQNGLDFFAGGLNRVAITNDGSVGIGTTAPTAMLDVDGGARLRGLTTAGVVTTAADGTLGSAAASTLGDNLGNHTATQPLTLNNNMLRLRTANDNNHALTYSATYDGPLLYGYSGGALGATTDGTTISPALRWTGAGNVSLGLAGTNAGTGPDLSFGGAGYGEGIGSARAAGSPNQLGLDFYTSSVKRLTIGNDGTVSVGVAGTNTGTAPDLVFGGSGTGEGLGSARSAGNPNQYGLDFYTGFGKRLSISNSGNVGVGTTAPSSTLQVAGTVAVGVARNLAGSGAGTRFSSYAASYLTLAPTAGSDYYLLPAPASCPGRVYYVRNVTSSANGATYPSRPAYLGVEGGGNVFFDAADEGSTGAATYTLYAGGSSKSVTIISDGVSWTVFRAGNAN</sequence>
<keyword evidence="1" id="KW-0732">Signal</keyword>
<gene>
    <name evidence="2" type="ORF">Q5H93_03700</name>
</gene>
<keyword evidence="3" id="KW-1185">Reference proteome</keyword>
<evidence type="ECO:0000256" key="1">
    <source>
        <dbReference type="SAM" id="SignalP"/>
    </source>
</evidence>
<protein>
    <submittedName>
        <fullName evidence="2">Uncharacterized protein</fullName>
    </submittedName>
</protein>
<accession>A0ABT9B6C3</accession>
<comment type="caution">
    <text evidence="2">The sequence shown here is derived from an EMBL/GenBank/DDBJ whole genome shotgun (WGS) entry which is preliminary data.</text>
</comment>
<dbReference type="Proteomes" id="UP001176429">
    <property type="component" value="Unassembled WGS sequence"/>
</dbReference>
<proteinExistence type="predicted"/>
<feature type="signal peptide" evidence="1">
    <location>
        <begin position="1"/>
        <end position="21"/>
    </location>
</feature>
<dbReference type="EMBL" id="JAUQSY010000002">
    <property type="protein sequence ID" value="MDO7873824.1"/>
    <property type="molecule type" value="Genomic_DNA"/>
</dbReference>
<reference evidence="2" key="1">
    <citation type="submission" date="2023-07" db="EMBL/GenBank/DDBJ databases">
        <authorList>
            <person name="Kim M.K."/>
        </authorList>
    </citation>
    <scope>NUCLEOTIDE SEQUENCE</scope>
    <source>
        <strain evidence="2">ASUV-10-1</strain>
    </source>
</reference>
<name>A0ABT9B6C3_9BACT</name>